<evidence type="ECO:0000256" key="2">
    <source>
        <dbReference type="ARBA" id="ARBA00012916"/>
    </source>
</evidence>
<geneLocation type="plasmid" evidence="5 6">
    <name>unnamed2</name>
</geneLocation>
<dbReference type="GO" id="GO:0097367">
    <property type="term" value="F:carbohydrate derivative binding"/>
    <property type="evidence" value="ECO:0007669"/>
    <property type="project" value="InterPro"/>
</dbReference>
<dbReference type="GO" id="GO:0006487">
    <property type="term" value="P:protein N-linked glycosylation"/>
    <property type="evidence" value="ECO:0007669"/>
    <property type="project" value="TreeGrafter"/>
</dbReference>
<dbReference type="Gene3D" id="3.40.50.10490">
    <property type="entry name" value="Glucose-6-phosphate isomerase like protein, domain 1"/>
    <property type="match status" value="2"/>
</dbReference>
<dbReference type="GO" id="GO:0006047">
    <property type="term" value="P:UDP-N-acetylglucosamine metabolic process"/>
    <property type="evidence" value="ECO:0007669"/>
    <property type="project" value="TreeGrafter"/>
</dbReference>
<feature type="domain" description="SIS" evidence="4">
    <location>
        <begin position="196"/>
        <end position="328"/>
    </location>
</feature>
<sequence>MTVMHTPTSTGAPSGLDLIRREQSRQVADAHATWNDPAQQQRAQQIAESLRQPGAFLLLLGMGASHHANSAALAAYRSVGISALALSLDEALSMPLPPNAAQVTLLVSQSGESGELRTFLKQSGTDLGPTFGLSLSPESYLVRQLPSLVAAGGSEVGFAATRSYLLTLVLHGLILRAYSPDSAHTDLPALDGEALDLSRFGQVRSMVFAGSGALAGLAAMAALGTIELGRFPALHYDLGQLRHGPLELLSPETSIVLLRRSDETDYERQTAESILKAAQAAGCPSLSLVAEVSAPPLGLLTAPLKLCLPVQQLVIDLALQRVERVGEPVRSSKVTR</sequence>
<evidence type="ECO:0000259" key="4">
    <source>
        <dbReference type="PROSITE" id="PS51464"/>
    </source>
</evidence>
<comment type="catalytic activity">
    <reaction evidence="1">
        <text>D-fructose 6-phosphate + L-glutamine = D-glucosamine 6-phosphate + L-glutamate</text>
        <dbReference type="Rhea" id="RHEA:13237"/>
        <dbReference type="ChEBI" id="CHEBI:29985"/>
        <dbReference type="ChEBI" id="CHEBI:58359"/>
        <dbReference type="ChEBI" id="CHEBI:58725"/>
        <dbReference type="ChEBI" id="CHEBI:61527"/>
        <dbReference type="EC" id="2.6.1.16"/>
    </reaction>
</comment>
<dbReference type="OrthoDB" id="7874969at2"/>
<organism evidence="5 6">
    <name type="scientific">Deinococcus psychrotolerans</name>
    <dbReference type="NCBI Taxonomy" id="2489213"/>
    <lineage>
        <taxon>Bacteria</taxon>
        <taxon>Thermotogati</taxon>
        <taxon>Deinococcota</taxon>
        <taxon>Deinococci</taxon>
        <taxon>Deinococcales</taxon>
        <taxon>Deinococcaceae</taxon>
        <taxon>Deinococcus</taxon>
    </lineage>
</organism>
<dbReference type="KEGG" id="dph:EHF33_19355"/>
<evidence type="ECO:0000256" key="1">
    <source>
        <dbReference type="ARBA" id="ARBA00001031"/>
    </source>
</evidence>
<keyword evidence="5" id="KW-0614">Plasmid</keyword>
<dbReference type="EC" id="2.6.1.16" evidence="2"/>
<dbReference type="GO" id="GO:0016853">
    <property type="term" value="F:isomerase activity"/>
    <property type="evidence" value="ECO:0007669"/>
    <property type="project" value="UniProtKB-KW"/>
</dbReference>
<dbReference type="AlphaFoldDB" id="A0A3G8YL76"/>
<evidence type="ECO:0000313" key="6">
    <source>
        <dbReference type="Proteomes" id="UP000276417"/>
    </source>
</evidence>
<dbReference type="PANTHER" id="PTHR10937:SF0">
    <property type="entry name" value="GLUTAMINE--FRUCTOSE-6-PHOSPHATE TRANSAMINASE (ISOMERIZING)"/>
    <property type="match status" value="1"/>
</dbReference>
<dbReference type="SUPFAM" id="SSF53697">
    <property type="entry name" value="SIS domain"/>
    <property type="match status" value="1"/>
</dbReference>
<evidence type="ECO:0000256" key="3">
    <source>
        <dbReference type="ARBA" id="ARBA00016090"/>
    </source>
</evidence>
<gene>
    <name evidence="5" type="ORF">EHF33_19355</name>
</gene>
<dbReference type="PANTHER" id="PTHR10937">
    <property type="entry name" value="GLUCOSAMINE--FRUCTOSE-6-PHOSPHATE AMINOTRANSFERASE, ISOMERIZING"/>
    <property type="match status" value="1"/>
</dbReference>
<reference evidence="5 6" key="1">
    <citation type="submission" date="2018-11" db="EMBL/GenBank/DDBJ databases">
        <title>Deinococcus shelandsis sp. nov., isolated from South Shetland Islands soil of Antarctica.</title>
        <authorList>
            <person name="Tian J."/>
        </authorList>
    </citation>
    <scope>NUCLEOTIDE SEQUENCE [LARGE SCALE GENOMIC DNA]</scope>
    <source>
        <strain evidence="5 6">S14-83T</strain>
        <plasmid evidence="5 6">unnamed2</plasmid>
    </source>
</reference>
<dbReference type="InterPro" id="IPR046348">
    <property type="entry name" value="SIS_dom_sf"/>
</dbReference>
<dbReference type="InterPro" id="IPR001347">
    <property type="entry name" value="SIS_dom"/>
</dbReference>
<dbReference type="RefSeq" id="WP_124875276.1">
    <property type="nucleotide sequence ID" value="NZ_CP034186.1"/>
</dbReference>
<dbReference type="Proteomes" id="UP000276417">
    <property type="component" value="Plasmid unnamed2"/>
</dbReference>
<protein>
    <recommendedName>
        <fullName evidence="3">Glutamine--fructose-6-phosphate aminotransferase [isomerizing]</fullName>
        <ecNumber evidence="2">2.6.1.16</ecNumber>
    </recommendedName>
</protein>
<dbReference type="EMBL" id="CP034186">
    <property type="protein sequence ID" value="AZI45047.1"/>
    <property type="molecule type" value="Genomic_DNA"/>
</dbReference>
<keyword evidence="5" id="KW-0413">Isomerase</keyword>
<evidence type="ECO:0000313" key="5">
    <source>
        <dbReference type="EMBL" id="AZI45047.1"/>
    </source>
</evidence>
<accession>A0A3G8YL76</accession>
<dbReference type="PROSITE" id="PS51464">
    <property type="entry name" value="SIS"/>
    <property type="match status" value="2"/>
</dbReference>
<keyword evidence="6" id="KW-1185">Reference proteome</keyword>
<name>A0A3G8YL76_9DEIO</name>
<proteinExistence type="predicted"/>
<feature type="domain" description="SIS" evidence="4">
    <location>
        <begin position="46"/>
        <end position="183"/>
    </location>
</feature>
<dbReference type="GO" id="GO:0006002">
    <property type="term" value="P:fructose 6-phosphate metabolic process"/>
    <property type="evidence" value="ECO:0007669"/>
    <property type="project" value="TreeGrafter"/>
</dbReference>
<dbReference type="GO" id="GO:0004360">
    <property type="term" value="F:glutamine-fructose-6-phosphate transaminase (isomerizing) activity"/>
    <property type="evidence" value="ECO:0007669"/>
    <property type="project" value="UniProtKB-EC"/>
</dbReference>